<dbReference type="AlphaFoldDB" id="D8SYR2"/>
<dbReference type="InParanoid" id="D8SYR2"/>
<reference evidence="2 3" key="1">
    <citation type="journal article" date="2011" name="Science">
        <title>The Selaginella genome identifies genetic changes associated with the evolution of vascular plants.</title>
        <authorList>
            <person name="Banks J.A."/>
            <person name="Nishiyama T."/>
            <person name="Hasebe M."/>
            <person name="Bowman J.L."/>
            <person name="Gribskov M."/>
            <person name="dePamphilis C."/>
            <person name="Albert V.A."/>
            <person name="Aono N."/>
            <person name="Aoyama T."/>
            <person name="Ambrose B.A."/>
            <person name="Ashton N.W."/>
            <person name="Axtell M.J."/>
            <person name="Barker E."/>
            <person name="Barker M.S."/>
            <person name="Bennetzen J.L."/>
            <person name="Bonawitz N.D."/>
            <person name="Chapple C."/>
            <person name="Cheng C."/>
            <person name="Correa L.G."/>
            <person name="Dacre M."/>
            <person name="DeBarry J."/>
            <person name="Dreyer I."/>
            <person name="Elias M."/>
            <person name="Engstrom E.M."/>
            <person name="Estelle M."/>
            <person name="Feng L."/>
            <person name="Finet C."/>
            <person name="Floyd S.K."/>
            <person name="Frommer W.B."/>
            <person name="Fujita T."/>
            <person name="Gramzow L."/>
            <person name="Gutensohn M."/>
            <person name="Harholt J."/>
            <person name="Hattori M."/>
            <person name="Heyl A."/>
            <person name="Hirai T."/>
            <person name="Hiwatashi Y."/>
            <person name="Ishikawa M."/>
            <person name="Iwata M."/>
            <person name="Karol K.G."/>
            <person name="Koehler B."/>
            <person name="Kolukisaoglu U."/>
            <person name="Kubo M."/>
            <person name="Kurata T."/>
            <person name="Lalonde S."/>
            <person name="Li K."/>
            <person name="Li Y."/>
            <person name="Litt A."/>
            <person name="Lyons E."/>
            <person name="Manning G."/>
            <person name="Maruyama T."/>
            <person name="Michael T.P."/>
            <person name="Mikami K."/>
            <person name="Miyazaki S."/>
            <person name="Morinaga S."/>
            <person name="Murata T."/>
            <person name="Mueller-Roeber B."/>
            <person name="Nelson D.R."/>
            <person name="Obara M."/>
            <person name="Oguri Y."/>
            <person name="Olmstead R.G."/>
            <person name="Onodera N."/>
            <person name="Petersen B.L."/>
            <person name="Pils B."/>
            <person name="Prigge M."/>
            <person name="Rensing S.A."/>
            <person name="Riano-Pachon D.M."/>
            <person name="Roberts A.W."/>
            <person name="Sato Y."/>
            <person name="Scheller H.V."/>
            <person name="Schulz B."/>
            <person name="Schulz C."/>
            <person name="Shakirov E.V."/>
            <person name="Shibagaki N."/>
            <person name="Shinohara N."/>
            <person name="Shippen D.E."/>
            <person name="Soerensen I."/>
            <person name="Sotooka R."/>
            <person name="Sugimoto N."/>
            <person name="Sugita M."/>
            <person name="Sumikawa N."/>
            <person name="Tanurdzic M."/>
            <person name="Theissen G."/>
            <person name="Ulvskov P."/>
            <person name="Wakazuki S."/>
            <person name="Weng J.K."/>
            <person name="Willats W.W."/>
            <person name="Wipf D."/>
            <person name="Wolf P.G."/>
            <person name="Yang L."/>
            <person name="Zimmer A.D."/>
            <person name="Zhu Q."/>
            <person name="Mitros T."/>
            <person name="Hellsten U."/>
            <person name="Loque D."/>
            <person name="Otillar R."/>
            <person name="Salamov A."/>
            <person name="Schmutz J."/>
            <person name="Shapiro H."/>
            <person name="Lindquist E."/>
            <person name="Lucas S."/>
            <person name="Rokhsar D."/>
            <person name="Grigoriev I.V."/>
        </authorList>
    </citation>
    <scope>NUCLEOTIDE SEQUENCE [LARGE SCALE GENOMIC DNA]</scope>
</reference>
<evidence type="ECO:0000256" key="1">
    <source>
        <dbReference type="SAM" id="MobiDB-lite"/>
    </source>
</evidence>
<dbReference type="Gramene" id="EFJ10573">
    <property type="protein sequence ID" value="EFJ10573"/>
    <property type="gene ID" value="SELMODRAFT_427168"/>
</dbReference>
<evidence type="ECO:0000313" key="2">
    <source>
        <dbReference type="EMBL" id="EFJ10573.1"/>
    </source>
</evidence>
<feature type="region of interest" description="Disordered" evidence="1">
    <location>
        <begin position="96"/>
        <end position="120"/>
    </location>
</feature>
<organism evidence="3">
    <name type="scientific">Selaginella moellendorffii</name>
    <name type="common">Spikemoss</name>
    <dbReference type="NCBI Taxonomy" id="88036"/>
    <lineage>
        <taxon>Eukaryota</taxon>
        <taxon>Viridiplantae</taxon>
        <taxon>Streptophyta</taxon>
        <taxon>Embryophyta</taxon>
        <taxon>Tracheophyta</taxon>
        <taxon>Lycopodiopsida</taxon>
        <taxon>Selaginellales</taxon>
        <taxon>Selaginellaceae</taxon>
        <taxon>Selaginella</taxon>
    </lineage>
</organism>
<accession>D8SYR2</accession>
<dbReference type="Proteomes" id="UP000001514">
    <property type="component" value="Unassembled WGS sequence"/>
</dbReference>
<protein>
    <submittedName>
        <fullName evidence="2">Uncharacterized protein</fullName>
    </submittedName>
</protein>
<dbReference type="STRING" id="88036.D8SYR2"/>
<proteinExistence type="predicted"/>
<sequence length="558" mass="61987">MGHPGRTLEIPVQSGKDTSSCAPCESEIQITRIGGNGTRPPQKPCCSSCSSAGYEIPPPTPAPYNRALPNDVEFPLPEPVPRLDLMSARPTPNKNTVYEIPPTPPGAATPSSNASRDKSVRVREISVISAKPPHDLDRIREEHPSVHIEVEEPSDITIGVRNISVNGEKGKETKRDGYAEKEAPAEQMAWPPLTASENSLIDFSLFLLKTARSREKVRRSLAKDLNEKKGAAEPEEDLEGLLRKWEAAQLEEAAAARAKEEELLRASPAVPMFPGIKELPLLNYINAEGKIEPQCDPNTAVSAFAVLDRLKKVQYIGIAKNLRNSMRKILGRKPGFCYYYKVYHLPNVESFPKPNYVKQRWIEELGSPPPGNADETQRKQWEQPAEVSVGAVMDRGSVLAAAIEKAKGLIQIMVSRGLKEEMIYDPALMELGRCDVLETTTPADAPKGKHTVVTTPYGGTVDYFICYHDKSKLSNGWLYDVTINKDNQETRHLITCGNNCPANLSENTFLELIIAFLLHQGVPRDKDLRNGFSMHNFSVAEFIQKFDNFKPWFPRVSP</sequence>
<dbReference type="eggNOG" id="ENOG502S5YX">
    <property type="taxonomic scope" value="Eukaryota"/>
</dbReference>
<feature type="region of interest" description="Disordered" evidence="1">
    <location>
        <begin position="1"/>
        <end position="21"/>
    </location>
</feature>
<name>D8SYR2_SELML</name>
<dbReference type="KEGG" id="smo:SELMODRAFT_427168"/>
<evidence type="ECO:0000313" key="3">
    <source>
        <dbReference type="Proteomes" id="UP000001514"/>
    </source>
</evidence>
<keyword evidence="3" id="KW-1185">Reference proteome</keyword>
<dbReference type="GO" id="GO:0005759">
    <property type="term" value="C:mitochondrial matrix"/>
    <property type="evidence" value="ECO:0000318"/>
    <property type="project" value="GO_Central"/>
</dbReference>
<dbReference type="EMBL" id="GL377653">
    <property type="protein sequence ID" value="EFJ10573.1"/>
    <property type="molecule type" value="Genomic_DNA"/>
</dbReference>
<gene>
    <name evidence="2" type="ORF">SELMODRAFT_427168</name>
</gene>
<dbReference type="HOGENOM" id="CLU_552534_0_0_1"/>